<dbReference type="AlphaFoldDB" id="A0A8T3DFB5"/>
<feature type="compositionally biased region" description="Basic and acidic residues" evidence="1">
    <location>
        <begin position="59"/>
        <end position="75"/>
    </location>
</feature>
<feature type="region of interest" description="Disordered" evidence="1">
    <location>
        <begin position="249"/>
        <end position="305"/>
    </location>
</feature>
<feature type="compositionally biased region" description="Low complexity" evidence="1">
    <location>
        <begin position="262"/>
        <end position="275"/>
    </location>
</feature>
<comment type="caution">
    <text evidence="2">The sequence shown here is derived from an EMBL/GenBank/DDBJ whole genome shotgun (WGS) entry which is preliminary data.</text>
</comment>
<feature type="compositionally biased region" description="Basic and acidic residues" evidence="1">
    <location>
        <begin position="293"/>
        <end position="305"/>
    </location>
</feature>
<organism evidence="2 3">
    <name type="scientific">Albula goreensis</name>
    <dbReference type="NCBI Taxonomy" id="1534307"/>
    <lineage>
        <taxon>Eukaryota</taxon>
        <taxon>Metazoa</taxon>
        <taxon>Chordata</taxon>
        <taxon>Craniata</taxon>
        <taxon>Vertebrata</taxon>
        <taxon>Euteleostomi</taxon>
        <taxon>Actinopterygii</taxon>
        <taxon>Neopterygii</taxon>
        <taxon>Teleostei</taxon>
        <taxon>Albuliformes</taxon>
        <taxon>Albulidae</taxon>
        <taxon>Albula</taxon>
    </lineage>
</organism>
<evidence type="ECO:0000313" key="2">
    <source>
        <dbReference type="EMBL" id="KAI1893668.1"/>
    </source>
</evidence>
<evidence type="ECO:0000256" key="1">
    <source>
        <dbReference type="SAM" id="MobiDB-lite"/>
    </source>
</evidence>
<dbReference type="Proteomes" id="UP000829720">
    <property type="component" value="Unassembled WGS sequence"/>
</dbReference>
<feature type="compositionally biased region" description="Polar residues" evidence="1">
    <location>
        <begin position="276"/>
        <end position="287"/>
    </location>
</feature>
<accession>A0A8T3DFB5</accession>
<sequence>MKTEMEMESTDYIGVEPRSSLNRSEATSLVLERKTIYGMNREEKDVLSSMKEEVDEEGLERQSVKFEKDGIRDEGGCWSDQEEERNEQRERDKTNPTLKTDHGEKNRIKSECEQLEGEGLSSLVTSLLLKQPRVLIHRLEITDISGSLLSPKHLVSMRRGQGGTAPVMRKRTLRHKNNLRLERPLKLLPVSSENGISAEMFGSSPIISPRTQDTGQTQEISTHVFACSQCPFVHMEEVNLHQHMEKVHPEEYSGNRAENPLSPSSSSTHQHPTSTKTLPKATQSHTGTPRAHTALERKNVETGAV</sequence>
<feature type="compositionally biased region" description="Basic and acidic residues" evidence="1">
    <location>
        <begin position="86"/>
        <end position="105"/>
    </location>
</feature>
<dbReference type="OrthoDB" id="8959641at2759"/>
<reference evidence="2" key="1">
    <citation type="submission" date="2021-01" db="EMBL/GenBank/DDBJ databases">
        <authorList>
            <person name="Zahm M."/>
            <person name="Roques C."/>
            <person name="Cabau C."/>
            <person name="Klopp C."/>
            <person name="Donnadieu C."/>
            <person name="Jouanno E."/>
            <person name="Lampietro C."/>
            <person name="Louis A."/>
            <person name="Herpin A."/>
            <person name="Echchiki A."/>
            <person name="Berthelot C."/>
            <person name="Parey E."/>
            <person name="Roest-Crollius H."/>
            <person name="Braasch I."/>
            <person name="Postlethwait J."/>
            <person name="Bobe J."/>
            <person name="Montfort J."/>
            <person name="Bouchez O."/>
            <person name="Begum T."/>
            <person name="Mejri S."/>
            <person name="Adams A."/>
            <person name="Chen W.-J."/>
            <person name="Guiguen Y."/>
        </authorList>
    </citation>
    <scope>NUCLEOTIDE SEQUENCE</scope>
    <source>
        <tissue evidence="2">Blood</tissue>
    </source>
</reference>
<evidence type="ECO:0000313" key="3">
    <source>
        <dbReference type="Proteomes" id="UP000829720"/>
    </source>
</evidence>
<keyword evidence="3" id="KW-1185">Reference proteome</keyword>
<feature type="region of interest" description="Disordered" evidence="1">
    <location>
        <begin position="1"/>
        <end position="26"/>
    </location>
</feature>
<proteinExistence type="predicted"/>
<feature type="region of interest" description="Disordered" evidence="1">
    <location>
        <begin position="45"/>
        <end position="105"/>
    </location>
</feature>
<gene>
    <name evidence="2" type="ORF">AGOR_G00126070</name>
</gene>
<protein>
    <submittedName>
        <fullName evidence="2">Uncharacterized protein</fullName>
    </submittedName>
</protein>
<dbReference type="EMBL" id="JAERUA010000011">
    <property type="protein sequence ID" value="KAI1893668.1"/>
    <property type="molecule type" value="Genomic_DNA"/>
</dbReference>
<name>A0A8T3DFB5_9TELE</name>